<dbReference type="Proteomes" id="UP000069940">
    <property type="component" value="Unassembled WGS sequence"/>
</dbReference>
<evidence type="ECO:0000313" key="2">
    <source>
        <dbReference type="EnsemblMetazoa" id="AALFPA23_017526.P25589"/>
    </source>
</evidence>
<dbReference type="Pfam" id="PF26215">
    <property type="entry name" value="HTH_animal"/>
    <property type="match status" value="1"/>
</dbReference>
<proteinExistence type="predicted"/>
<reference evidence="3" key="1">
    <citation type="journal article" date="2015" name="Proc. Natl. Acad. Sci. U.S.A.">
        <title>Genome sequence of the Asian Tiger mosquito, Aedes albopictus, reveals insights into its biology, genetics, and evolution.</title>
        <authorList>
            <person name="Chen X.G."/>
            <person name="Jiang X."/>
            <person name="Gu J."/>
            <person name="Xu M."/>
            <person name="Wu Y."/>
            <person name="Deng Y."/>
            <person name="Zhang C."/>
            <person name="Bonizzoni M."/>
            <person name="Dermauw W."/>
            <person name="Vontas J."/>
            <person name="Armbruster P."/>
            <person name="Huang X."/>
            <person name="Yang Y."/>
            <person name="Zhang H."/>
            <person name="He W."/>
            <person name="Peng H."/>
            <person name="Liu Y."/>
            <person name="Wu K."/>
            <person name="Chen J."/>
            <person name="Lirakis M."/>
            <person name="Topalis P."/>
            <person name="Van Leeuwen T."/>
            <person name="Hall A.B."/>
            <person name="Jiang X."/>
            <person name="Thorpe C."/>
            <person name="Mueller R.L."/>
            <person name="Sun C."/>
            <person name="Waterhouse R.M."/>
            <person name="Yan G."/>
            <person name="Tu Z.J."/>
            <person name="Fang X."/>
            <person name="James A.A."/>
        </authorList>
    </citation>
    <scope>NUCLEOTIDE SEQUENCE [LARGE SCALE GENOMIC DNA]</scope>
    <source>
        <strain evidence="3">Foshan</strain>
    </source>
</reference>
<protein>
    <recommendedName>
        <fullName evidence="1">Helix-turn-helix domain-containing protein</fullName>
    </recommendedName>
</protein>
<dbReference type="GeneID" id="134289029"/>
<dbReference type="PANTHER" id="PTHR21301">
    <property type="entry name" value="REVERSE TRANSCRIPTASE"/>
    <property type="match status" value="1"/>
</dbReference>
<name>A0ABM1ZDR4_AEDAL</name>
<organism evidence="2 3">
    <name type="scientific">Aedes albopictus</name>
    <name type="common">Asian tiger mosquito</name>
    <name type="synonym">Stegomyia albopicta</name>
    <dbReference type="NCBI Taxonomy" id="7160"/>
    <lineage>
        <taxon>Eukaryota</taxon>
        <taxon>Metazoa</taxon>
        <taxon>Ecdysozoa</taxon>
        <taxon>Arthropoda</taxon>
        <taxon>Hexapoda</taxon>
        <taxon>Insecta</taxon>
        <taxon>Pterygota</taxon>
        <taxon>Neoptera</taxon>
        <taxon>Endopterygota</taxon>
        <taxon>Diptera</taxon>
        <taxon>Nematocera</taxon>
        <taxon>Culicoidea</taxon>
        <taxon>Culicidae</taxon>
        <taxon>Culicinae</taxon>
        <taxon>Aedini</taxon>
        <taxon>Aedes</taxon>
        <taxon>Stegomyia</taxon>
    </lineage>
</organism>
<evidence type="ECO:0000313" key="3">
    <source>
        <dbReference type="Proteomes" id="UP000069940"/>
    </source>
</evidence>
<sequence>MSELYVATTATLPAEVEIMLSLGLKFALPYTSLQQIPFYHIIADVENVVISTPDRSIRDRNRCAATNMIQNFIHNFDSTPNDPVTAFFAHSSKVCRRFKQENPDLIITESDKGKQTVIMYESDYNTKMLELLLDTNTYKVIARDPTDGFQKKNNSIVDRLLALGLIDIATSYRLRAHSSQCPRIYGLPKVHKTNLPLRPVVPNIGAPSYMLSKYVGRILQASINSVYNITDSFVFYMVMEMLMTNVMAKINFPTPVIKKYVDDLILALPLDKVLEVLNVFNSYNPNIQFTHEVEQNGRLPFLDMVLVRLPDQSIKTEWYCKPMASGRFLDYLSSHPLHMKMNMVSNFIKRVRKLSTNLSQSEVDAIIDNHLKINHYPRPLRHRLINQRRDVADRRSSTNEEVMYKPMVFVPNLTNRLTKTFKTDFPNIMTAMRNEHTIKSLFTQTKDPIPKDQRNNVIYKIPCGDCDASYVGLTTTTLKKRIGHHRSDMTKLDRLMNDIENNNNDDNYNSYELGRLKERTALLLHSADNKHRFDLDRMEILDCHRRFSALPVLEVCHIINTDRTVNKRSDCDSLNENLALRTTDYAIKAHDTLTHKIQQLFTVVFVGGVHGYGVIIHHREFCIQEEGEEQRPSSNAAASKEVGEHRCKVIIDILFPRVTLCNSAAVE</sequence>
<accession>A0ABM1ZDR4</accession>
<dbReference type="EnsemblMetazoa" id="AALFPA23_017526.R25589">
    <property type="protein sequence ID" value="AALFPA23_017526.P25589"/>
    <property type="gene ID" value="AALFPA23_017526"/>
</dbReference>
<dbReference type="PANTHER" id="PTHR21301:SF10">
    <property type="entry name" value="REVERSE TRANSCRIPTASE DOMAIN-CONTAINING PROTEIN"/>
    <property type="match status" value="1"/>
</dbReference>
<feature type="domain" description="Helix-turn-helix" evidence="1">
    <location>
        <begin position="327"/>
        <end position="385"/>
    </location>
</feature>
<reference evidence="2" key="2">
    <citation type="submission" date="2025-05" db="UniProtKB">
        <authorList>
            <consortium name="EnsemblMetazoa"/>
        </authorList>
    </citation>
    <scope>IDENTIFICATION</scope>
    <source>
        <strain evidence="2">Foshan</strain>
    </source>
</reference>
<keyword evidence="3" id="KW-1185">Reference proteome</keyword>
<evidence type="ECO:0000259" key="1">
    <source>
        <dbReference type="Pfam" id="PF26215"/>
    </source>
</evidence>
<dbReference type="RefSeq" id="XP_062711002.1">
    <property type="nucleotide sequence ID" value="XM_062855018.1"/>
</dbReference>
<dbReference type="InterPro" id="IPR058912">
    <property type="entry name" value="HTH_animal"/>
</dbReference>